<evidence type="ECO:0000256" key="1">
    <source>
        <dbReference type="SAM" id="MobiDB-lite"/>
    </source>
</evidence>
<name>A0A3L6L393_9TRYP</name>
<feature type="region of interest" description="Disordered" evidence="1">
    <location>
        <begin position="84"/>
        <end position="105"/>
    </location>
</feature>
<reference evidence="2" key="1">
    <citation type="submission" date="2018-09" db="EMBL/GenBank/DDBJ databases">
        <title>whole genome sequence of T. equiperdum IVM-t1 strain.</title>
        <authorList>
            <person name="Suganuma K."/>
        </authorList>
    </citation>
    <scope>NUCLEOTIDE SEQUENCE [LARGE SCALE GENOMIC DNA]</scope>
    <source>
        <strain evidence="2">IVM-t1</strain>
    </source>
</reference>
<sequence length="466" mass="50261">MTEFNYDTMFLCTSDDRDNLDTITESLTRQMNDDDDDDDDNIMVMRKARSGAAAPASTAVVPEGAANHLHTALDTEAMLRSKDSKSLLVSQESGHSTFETSRTLDQVDSKSLLSAYSRFSQPLSSSEPPTPGVMSVTEPSATSPPALVSANPVAGYDQPPAGTGQRTLPSYNPQEDCPPPYEWVGERSKHAQMPAAQQMPLANPQVARASAGVQSIVQMPGGVYSMGTQIVPSSLLSVSMQKRPAVVPQQQQTALSGAFTPAVGLNQMVQSFAAPPSPMATSAPGATQRLQATPSLASGTSAPPPGYVQFLTPVQNVNGSTGCQMVMVPTQQISQVGSVQSPIGQDLRDFSQQQQQQQVMQYVWKAPPQQLHPQQLAQPQQFVTQQYSNISRPPQGYAIVQPGGQQSCMMAISTNQLQQVQPQAYIQQQLQPNSTRQVFITNQHPQQQLFATPVMPTTLPMGCRFN</sequence>
<feature type="compositionally biased region" description="Polar residues" evidence="1">
    <location>
        <begin position="87"/>
        <end position="105"/>
    </location>
</feature>
<comment type="caution">
    <text evidence="2">The sequence shown here is derived from an EMBL/GenBank/DDBJ whole genome shotgun (WGS) entry which is preliminary data.</text>
</comment>
<gene>
    <name evidence="2" type="ORF">DPX39_080008900</name>
</gene>
<organism evidence="2">
    <name type="scientific">Trypanosoma brucei equiperdum</name>
    <dbReference type="NCBI Taxonomy" id="630700"/>
    <lineage>
        <taxon>Eukaryota</taxon>
        <taxon>Discoba</taxon>
        <taxon>Euglenozoa</taxon>
        <taxon>Kinetoplastea</taxon>
        <taxon>Metakinetoplastina</taxon>
        <taxon>Trypanosomatida</taxon>
        <taxon>Trypanosomatidae</taxon>
        <taxon>Trypanosoma</taxon>
    </lineage>
</organism>
<feature type="region of interest" description="Disordered" evidence="1">
    <location>
        <begin position="120"/>
        <end position="144"/>
    </location>
</feature>
<protein>
    <submittedName>
        <fullName evidence="2">Uncharacterized protein</fullName>
    </submittedName>
</protein>
<dbReference type="EMBL" id="QSBY01000008">
    <property type="protein sequence ID" value="RHW71132.1"/>
    <property type="molecule type" value="Genomic_DNA"/>
</dbReference>
<proteinExistence type="predicted"/>
<evidence type="ECO:0000313" key="2">
    <source>
        <dbReference type="EMBL" id="RHW71132.1"/>
    </source>
</evidence>
<dbReference type="Proteomes" id="UP000266743">
    <property type="component" value="Chromosome 8"/>
</dbReference>
<dbReference type="AlphaFoldDB" id="A0A3L6L393"/>
<accession>A0A3L6L393</accession>